<accession>A0A7L9RTB7</accession>
<dbReference type="KEGG" id="pbal:CPBP_00539"/>
<dbReference type="EMBL" id="CP054719">
    <property type="protein sequence ID" value="QOL19771.1"/>
    <property type="molecule type" value="Genomic_DNA"/>
</dbReference>
<sequence>MRIIRGEFVGKALIAPSSTLTRPTSDKVRQAIFNVIEHHVDMQDLRGATVLDVFAGTGALGLEALSRGAKHITFVDNQRAAVRNLQTLIHHWNIEDRTTLYAQDILTMPVAAQPVDFIFCDPPYGKDLVNLAIAHLHKQGWIGSNTTIIAEMQKQDDLRLELPLNILQEKKYGDTKVVFFKAT</sequence>
<organism evidence="3 4">
    <name type="scientific">Candidatus Bodocaedibacter vickermanii</name>
    <dbReference type="NCBI Taxonomy" id="2741701"/>
    <lineage>
        <taxon>Bacteria</taxon>
        <taxon>Pseudomonadati</taxon>
        <taxon>Pseudomonadota</taxon>
        <taxon>Alphaproteobacteria</taxon>
        <taxon>Holosporales</taxon>
        <taxon>Candidatus Paracaedibacteraceae</taxon>
        <taxon>Candidatus Bodocaedibacter</taxon>
    </lineage>
</organism>
<dbReference type="Proteomes" id="UP000594001">
    <property type="component" value="Chromosome"/>
</dbReference>
<dbReference type="InterPro" id="IPR002052">
    <property type="entry name" value="DNA_methylase_N6_adenine_CS"/>
</dbReference>
<dbReference type="PIRSF" id="PIRSF004553">
    <property type="entry name" value="CHP00095"/>
    <property type="match status" value="1"/>
</dbReference>
<evidence type="ECO:0000256" key="2">
    <source>
        <dbReference type="ARBA" id="ARBA00022679"/>
    </source>
</evidence>
<name>A0A7L9RTB7_9PROT</name>
<dbReference type="InterPro" id="IPR029063">
    <property type="entry name" value="SAM-dependent_MTases_sf"/>
</dbReference>
<evidence type="ECO:0000313" key="3">
    <source>
        <dbReference type="EMBL" id="QOL19771.1"/>
    </source>
</evidence>
<evidence type="ECO:0000256" key="1">
    <source>
        <dbReference type="ARBA" id="ARBA00022603"/>
    </source>
</evidence>
<keyword evidence="1 3" id="KW-0489">Methyltransferase</keyword>
<reference evidence="3 4" key="1">
    <citation type="submission" date="2020-06" db="EMBL/GenBank/DDBJ databases">
        <title>The endosymbiont of the kinetoplastid Bodo saltans is a Paracaedibacter-like alpha-proteobacterium possessing a putative toxin-antitoxin system.</title>
        <authorList>
            <person name="Midha S."/>
            <person name="Rigden D.J."/>
            <person name="Siozios S."/>
            <person name="Hurst G.D.D."/>
            <person name="Jackson A.P."/>
        </authorList>
    </citation>
    <scope>NUCLEOTIDE SEQUENCE [LARGE SCALE GENOMIC DNA]</scope>
    <source>
        <strain evidence="3">Lake Konstanz</strain>
    </source>
</reference>
<keyword evidence="4" id="KW-1185">Reference proteome</keyword>
<dbReference type="Pfam" id="PF03602">
    <property type="entry name" value="Cons_hypoth95"/>
    <property type="match status" value="1"/>
</dbReference>
<gene>
    <name evidence="3" type="primary">rsmD</name>
    <name evidence="3" type="ORF">CPBP_00539</name>
</gene>
<dbReference type="EC" id="2.1.1.171" evidence="3"/>
<dbReference type="RefSeq" id="WP_350332513.1">
    <property type="nucleotide sequence ID" value="NZ_CP054719.1"/>
</dbReference>
<dbReference type="PROSITE" id="PS00092">
    <property type="entry name" value="N6_MTASE"/>
    <property type="match status" value="1"/>
</dbReference>
<dbReference type="InterPro" id="IPR004398">
    <property type="entry name" value="RNA_MeTrfase_RsmD"/>
</dbReference>
<dbReference type="SUPFAM" id="SSF53335">
    <property type="entry name" value="S-adenosyl-L-methionine-dependent methyltransferases"/>
    <property type="match status" value="1"/>
</dbReference>
<protein>
    <submittedName>
        <fullName evidence="3">Ribosomal RNA small subunit methyltransferase D</fullName>
        <ecNumber evidence="3">2.1.1.171</ecNumber>
    </submittedName>
</protein>
<keyword evidence="2 3" id="KW-0808">Transferase</keyword>
<dbReference type="PANTHER" id="PTHR43542">
    <property type="entry name" value="METHYLTRANSFERASE"/>
    <property type="match status" value="1"/>
</dbReference>
<dbReference type="Gene3D" id="3.40.50.150">
    <property type="entry name" value="Vaccinia Virus protein VP39"/>
    <property type="match status" value="1"/>
</dbReference>
<dbReference type="PANTHER" id="PTHR43542:SF1">
    <property type="entry name" value="METHYLTRANSFERASE"/>
    <property type="match status" value="1"/>
</dbReference>
<dbReference type="GO" id="GO:0003676">
    <property type="term" value="F:nucleic acid binding"/>
    <property type="evidence" value="ECO:0007669"/>
    <property type="project" value="InterPro"/>
</dbReference>
<proteinExistence type="predicted"/>
<dbReference type="GO" id="GO:0052913">
    <property type="term" value="F:16S rRNA (guanine(966)-N(2))-methyltransferase activity"/>
    <property type="evidence" value="ECO:0007669"/>
    <property type="project" value="UniProtKB-EC"/>
</dbReference>
<dbReference type="CDD" id="cd02440">
    <property type="entry name" value="AdoMet_MTases"/>
    <property type="match status" value="1"/>
</dbReference>
<dbReference type="AlphaFoldDB" id="A0A7L9RTB7"/>
<dbReference type="NCBIfam" id="TIGR00095">
    <property type="entry name" value="16S rRNA (guanine(966)-N(2))-methyltransferase RsmD"/>
    <property type="match status" value="1"/>
</dbReference>
<evidence type="ECO:0000313" key="4">
    <source>
        <dbReference type="Proteomes" id="UP000594001"/>
    </source>
</evidence>